<feature type="transmembrane region" description="Helical" evidence="1">
    <location>
        <begin position="20"/>
        <end position="39"/>
    </location>
</feature>
<comment type="caution">
    <text evidence="2">The sequence shown here is derived from an EMBL/GenBank/DDBJ whole genome shotgun (WGS) entry which is preliminary data.</text>
</comment>
<feature type="transmembrane region" description="Helical" evidence="1">
    <location>
        <begin position="76"/>
        <end position="94"/>
    </location>
</feature>
<name>A0ABR8X0Y1_9MICO</name>
<feature type="transmembrane region" description="Helical" evidence="1">
    <location>
        <begin position="127"/>
        <end position="153"/>
    </location>
</feature>
<keyword evidence="1" id="KW-0472">Membrane</keyword>
<feature type="transmembrane region" description="Helical" evidence="1">
    <location>
        <begin position="165"/>
        <end position="185"/>
    </location>
</feature>
<dbReference type="InterPro" id="IPR017850">
    <property type="entry name" value="Alkaline_phosphatase_core_sf"/>
</dbReference>
<gene>
    <name evidence="2" type="ORF">H9622_04435</name>
</gene>
<keyword evidence="1" id="KW-0812">Transmembrane</keyword>
<evidence type="ECO:0000313" key="2">
    <source>
        <dbReference type="EMBL" id="MBD8022837.1"/>
    </source>
</evidence>
<keyword evidence="3" id="KW-1185">Reference proteome</keyword>
<keyword evidence="1" id="KW-1133">Transmembrane helix</keyword>
<feature type="transmembrane region" description="Helical" evidence="1">
    <location>
        <begin position="45"/>
        <end position="64"/>
    </location>
</feature>
<dbReference type="Proteomes" id="UP000602532">
    <property type="component" value="Unassembled WGS sequence"/>
</dbReference>
<accession>A0ABR8X0Y1</accession>
<dbReference type="EMBL" id="JACSPM010000001">
    <property type="protein sequence ID" value="MBD8022837.1"/>
    <property type="molecule type" value="Genomic_DNA"/>
</dbReference>
<organism evidence="2 3">
    <name type="scientific">Microbacterium gallinarum</name>
    <dbReference type="NCBI Taxonomy" id="2762209"/>
    <lineage>
        <taxon>Bacteria</taxon>
        <taxon>Bacillati</taxon>
        <taxon>Actinomycetota</taxon>
        <taxon>Actinomycetes</taxon>
        <taxon>Micrococcales</taxon>
        <taxon>Microbacteriaceae</taxon>
        <taxon>Microbacterium</taxon>
    </lineage>
</organism>
<sequence>MAAGRDLGAGAAGGGFRSAALTILACATLLVAPLIPGALGDEGPGALLAVPVESIAVVVVLAAVPHRLARRAVAGVYAAIVVVAIVVAALDLAYESTIDRPFSLAEDGGSLVSAYGVVSDAMGPVGAASVVALILAIATLVGWGLAAAALRVGTLVAHHGRRGRGVVAAVAATWIVCSLAGAQLVPGAPVAASRTGEALVESSSRAVTSVREQEAFERALAADSLDPAASGDLLAALAGKDVVIAFVESYGRVAVEPSGFTAPIERVLREGDAMLARRGYAARSAFLTSPTFGGVSWLAHATLQSGVWVDTQTKYARLMTEDRMTLSSAFGGAGWRTLAVVPSNDREWEEGEAFYGFDAVLDARNLGYRGPSFGYARMPDQYTWQAFHARALSGDDGPVMAEVDLVSSHTPWTPLPEIVPWSQLGDGRVFASQPEEGESAVAVWGDPQRVRQLYADSVAYSLEATFSYLATFDQSDLVLIVVGDHQPSRIVSGDDANSDVPVTIIAQDPAVFEHIESWGWDDGARPSATAPVWRMDAFRDRFIDAFSP</sequence>
<evidence type="ECO:0000313" key="3">
    <source>
        <dbReference type="Proteomes" id="UP000602532"/>
    </source>
</evidence>
<proteinExistence type="predicted"/>
<reference evidence="2 3" key="1">
    <citation type="submission" date="2020-08" db="EMBL/GenBank/DDBJ databases">
        <title>A Genomic Blueprint of the Chicken Gut Microbiome.</title>
        <authorList>
            <person name="Gilroy R."/>
            <person name="Ravi A."/>
            <person name="Getino M."/>
            <person name="Pursley I."/>
            <person name="Horton D.L."/>
            <person name="Alikhan N.-F."/>
            <person name="Baker D."/>
            <person name="Gharbi K."/>
            <person name="Hall N."/>
            <person name="Watson M."/>
            <person name="Adriaenssens E.M."/>
            <person name="Foster-Nyarko E."/>
            <person name="Jarju S."/>
            <person name="Secka A."/>
            <person name="Antonio M."/>
            <person name="Oren A."/>
            <person name="Chaudhuri R."/>
            <person name="La Ragione R.M."/>
            <person name="Hildebrand F."/>
            <person name="Pallen M.J."/>
        </authorList>
    </citation>
    <scope>NUCLEOTIDE SEQUENCE [LARGE SCALE GENOMIC DNA]</scope>
    <source>
        <strain evidence="2 3">Sa1CUA4</strain>
    </source>
</reference>
<evidence type="ECO:0000256" key="1">
    <source>
        <dbReference type="SAM" id="Phobius"/>
    </source>
</evidence>
<evidence type="ECO:0008006" key="4">
    <source>
        <dbReference type="Google" id="ProtNLM"/>
    </source>
</evidence>
<dbReference type="RefSeq" id="WP_191764609.1">
    <property type="nucleotide sequence ID" value="NZ_JACSPM010000001.1"/>
</dbReference>
<protein>
    <recommendedName>
        <fullName evidence="4">CDP-alcohol phosphatidyltransferase</fullName>
    </recommendedName>
</protein>
<dbReference type="Gene3D" id="3.40.720.10">
    <property type="entry name" value="Alkaline Phosphatase, subunit A"/>
    <property type="match status" value="1"/>
</dbReference>
<dbReference type="SUPFAM" id="SSF53649">
    <property type="entry name" value="Alkaline phosphatase-like"/>
    <property type="match status" value="1"/>
</dbReference>